<dbReference type="SMART" id="SM00754">
    <property type="entry name" value="CHRD"/>
    <property type="match status" value="1"/>
</dbReference>
<evidence type="ECO:0000256" key="1">
    <source>
        <dbReference type="SAM" id="SignalP"/>
    </source>
</evidence>
<evidence type="ECO:0000313" key="3">
    <source>
        <dbReference type="EMBL" id="MTH69686.1"/>
    </source>
</evidence>
<accession>A0A6I3ME67</accession>
<comment type="caution">
    <text evidence="3">The sequence shown here is derived from an EMBL/GenBank/DDBJ whole genome shotgun (WGS) entry which is preliminary data.</text>
</comment>
<dbReference type="OrthoDB" id="8901345at2"/>
<dbReference type="AlphaFoldDB" id="A0A6I3ME67"/>
<dbReference type="PROSITE" id="PS50933">
    <property type="entry name" value="CHRD"/>
    <property type="match status" value="1"/>
</dbReference>
<protein>
    <submittedName>
        <fullName evidence="3">CHRD domain-containing protein</fullName>
    </submittedName>
</protein>
<proteinExistence type="predicted"/>
<gene>
    <name evidence="3" type="ORF">GJ743_15050</name>
</gene>
<keyword evidence="1" id="KW-0732">Signal</keyword>
<evidence type="ECO:0000259" key="2">
    <source>
        <dbReference type="PROSITE" id="PS50933"/>
    </source>
</evidence>
<organism evidence="3 4">
    <name type="scientific">Agromyces bracchium</name>
    <dbReference type="NCBI Taxonomy" id="88376"/>
    <lineage>
        <taxon>Bacteria</taxon>
        <taxon>Bacillati</taxon>
        <taxon>Actinomycetota</taxon>
        <taxon>Actinomycetes</taxon>
        <taxon>Micrococcales</taxon>
        <taxon>Microbacteriaceae</taxon>
        <taxon>Agromyces</taxon>
    </lineage>
</organism>
<dbReference type="Pfam" id="PF07452">
    <property type="entry name" value="CHRD"/>
    <property type="match status" value="1"/>
</dbReference>
<feature type="domain" description="CHRD" evidence="2">
    <location>
        <begin position="17"/>
        <end position="161"/>
    </location>
</feature>
<feature type="chain" id="PRO_5026197018" evidence="1">
    <location>
        <begin position="17"/>
        <end position="161"/>
    </location>
</feature>
<feature type="signal peptide" evidence="1">
    <location>
        <begin position="1"/>
        <end position="16"/>
    </location>
</feature>
<sequence length="161" mass="16024">MTLAVAASLAPVGAQAADSTWTAQLSAGEEVPTNDSLARGAAVFKLSADGTELDYRLIVANLENPVAAHIHLAPEGVNGPVVAFLYGPAAPDGGRTSGVIATGTITASNLVGPLAGASLDDLVEMIESGGAYVNVHTNDGEAPVTNLPGDIPAGEIRGQIG</sequence>
<name>A0A6I3ME67_9MICO</name>
<dbReference type="Proteomes" id="UP000433071">
    <property type="component" value="Unassembled WGS sequence"/>
</dbReference>
<keyword evidence="4" id="KW-1185">Reference proteome</keyword>
<evidence type="ECO:0000313" key="4">
    <source>
        <dbReference type="Proteomes" id="UP000433071"/>
    </source>
</evidence>
<dbReference type="EMBL" id="WMLB01000033">
    <property type="protein sequence ID" value="MTH69686.1"/>
    <property type="molecule type" value="Genomic_DNA"/>
</dbReference>
<reference evidence="3 4" key="1">
    <citation type="submission" date="2019-11" db="EMBL/GenBank/DDBJ databases">
        <title>Agromyces kandeliae sp. nov., isolated from mangrove soil.</title>
        <authorList>
            <person name="Wang R."/>
        </authorList>
    </citation>
    <scope>NUCLEOTIDE SEQUENCE [LARGE SCALE GENOMIC DNA]</scope>
    <source>
        <strain evidence="3 4">JCM 11433</strain>
    </source>
</reference>
<dbReference type="InterPro" id="IPR010895">
    <property type="entry name" value="CHRD"/>
</dbReference>